<name>A0A0V1KEV4_TRIPS</name>
<dbReference type="AlphaFoldDB" id="A0A0V1KEV4"/>
<dbReference type="Proteomes" id="UP000054826">
    <property type="component" value="Unassembled WGS sequence"/>
</dbReference>
<comment type="caution">
    <text evidence="1">The sequence shown here is derived from an EMBL/GenBank/DDBJ whole genome shotgun (WGS) entry which is preliminary data.</text>
</comment>
<dbReference type="EMBL" id="JYDV01000002">
    <property type="protein sequence ID" value="KRZ45835.1"/>
    <property type="molecule type" value="Genomic_DNA"/>
</dbReference>
<gene>
    <name evidence="1" type="ORF">T4C_13626</name>
</gene>
<sequence>MNGEGKNADVKPEKQMCAEVNGKPYCAFIHLFELIHNDCLSRPKVNSYHVEQLKLVNSSSNCIATYNIYDSLKVISALSFVGQQGKMKQVTTTTPPSPTRQATVYCISVLRRGFSSPRDVVIISVAGMIRVHEHSVMVFNTEKRFAIYLKGVTKNDKVYNFKQHYVTCIAIKFVDLNF</sequence>
<proteinExistence type="predicted"/>
<protein>
    <submittedName>
        <fullName evidence="1">Uncharacterized protein</fullName>
    </submittedName>
</protein>
<evidence type="ECO:0000313" key="1">
    <source>
        <dbReference type="EMBL" id="KRZ45835.1"/>
    </source>
</evidence>
<evidence type="ECO:0000313" key="2">
    <source>
        <dbReference type="Proteomes" id="UP000054826"/>
    </source>
</evidence>
<organism evidence="1 2">
    <name type="scientific">Trichinella pseudospiralis</name>
    <name type="common">Parasitic roundworm</name>
    <dbReference type="NCBI Taxonomy" id="6337"/>
    <lineage>
        <taxon>Eukaryota</taxon>
        <taxon>Metazoa</taxon>
        <taxon>Ecdysozoa</taxon>
        <taxon>Nematoda</taxon>
        <taxon>Enoplea</taxon>
        <taxon>Dorylaimia</taxon>
        <taxon>Trichinellida</taxon>
        <taxon>Trichinellidae</taxon>
        <taxon>Trichinella</taxon>
    </lineage>
</organism>
<reference evidence="1 2" key="1">
    <citation type="submission" date="2015-01" db="EMBL/GenBank/DDBJ databases">
        <title>Evolution of Trichinella species and genotypes.</title>
        <authorList>
            <person name="Korhonen P.K."/>
            <person name="Edoardo P."/>
            <person name="Giuseppe L.R."/>
            <person name="Gasser R.B."/>
        </authorList>
    </citation>
    <scope>NUCLEOTIDE SEQUENCE [LARGE SCALE GENOMIC DNA]</scope>
    <source>
        <strain evidence="1">ISS176</strain>
    </source>
</reference>
<accession>A0A0V1KEV4</accession>